<dbReference type="Proteomes" id="UP001497535">
    <property type="component" value="Unassembled WGS sequence"/>
</dbReference>
<evidence type="ECO:0000313" key="1">
    <source>
        <dbReference type="EMBL" id="CAK5105632.1"/>
    </source>
</evidence>
<keyword evidence="2" id="KW-1185">Reference proteome</keyword>
<sequence>MCSESGIKLSGLEFTTFCTSLINVRSSSSSNSLFPTVLFREYFTSPTILSTSPFFHGALSVTKIHLIS</sequence>
<proteinExistence type="predicted"/>
<accession>A0ACB1AWA7</accession>
<organism evidence="1 2">
    <name type="scientific">Meloidogyne enterolobii</name>
    <name type="common">Root-knot nematode worm</name>
    <name type="synonym">Meloidogyne mayaguensis</name>
    <dbReference type="NCBI Taxonomy" id="390850"/>
    <lineage>
        <taxon>Eukaryota</taxon>
        <taxon>Metazoa</taxon>
        <taxon>Ecdysozoa</taxon>
        <taxon>Nematoda</taxon>
        <taxon>Chromadorea</taxon>
        <taxon>Rhabditida</taxon>
        <taxon>Tylenchina</taxon>
        <taxon>Tylenchomorpha</taxon>
        <taxon>Tylenchoidea</taxon>
        <taxon>Meloidogynidae</taxon>
        <taxon>Meloidogyninae</taxon>
        <taxon>Meloidogyne</taxon>
    </lineage>
</organism>
<name>A0ACB1AWA7_MELEN</name>
<gene>
    <name evidence="1" type="ORF">MENTE1834_LOCUS43280</name>
</gene>
<comment type="caution">
    <text evidence="1">The sequence shown here is derived from an EMBL/GenBank/DDBJ whole genome shotgun (WGS) entry which is preliminary data.</text>
</comment>
<dbReference type="EMBL" id="CAVMJV010000120">
    <property type="protein sequence ID" value="CAK5105632.1"/>
    <property type="molecule type" value="Genomic_DNA"/>
</dbReference>
<protein>
    <submittedName>
        <fullName evidence="1">Uncharacterized protein</fullName>
    </submittedName>
</protein>
<reference evidence="1" key="1">
    <citation type="submission" date="2023-11" db="EMBL/GenBank/DDBJ databases">
        <authorList>
            <person name="Poullet M."/>
        </authorList>
    </citation>
    <scope>NUCLEOTIDE SEQUENCE</scope>
    <source>
        <strain evidence="1">E1834</strain>
    </source>
</reference>
<evidence type="ECO:0000313" key="2">
    <source>
        <dbReference type="Proteomes" id="UP001497535"/>
    </source>
</evidence>